<gene>
    <name evidence="2" type="ORF">BB561_004215</name>
</gene>
<sequence length="352" mass="39306">MQTSSISECDNIHESIIRFEPCHLFALNQCGLNERYAMLNGKYGLDVDLRLGPSKYLSPAVGENMNCNYSESNAGSDHSCFGFINKDTEILDKYNIIDQYTENTLSDNSNNNRSVSSNSNYSPNAIFDKSDNSNKLIQKMYSLINLKRTFSDPSAIASKSAWKNSKARVDRESEKIDDILDEIWPLQKSQKGSKDHNMGISRSDTLVSCDKCAGSKGLCLGTNSKINAEICENGSKEELLYSDILQEMQPKLDIHASNMYQSVEIYSMMARKNKCRGGLEKFSIKEDRLKSSGILGEINTPNKSQPFTLDKRERIKLVAGLAAQATARKQLYKQSLLNVPPKICGNSELLSV</sequence>
<organism evidence="2 3">
    <name type="scientific">Smittium simulii</name>
    <dbReference type="NCBI Taxonomy" id="133385"/>
    <lineage>
        <taxon>Eukaryota</taxon>
        <taxon>Fungi</taxon>
        <taxon>Fungi incertae sedis</taxon>
        <taxon>Zoopagomycota</taxon>
        <taxon>Kickxellomycotina</taxon>
        <taxon>Harpellomycetes</taxon>
        <taxon>Harpellales</taxon>
        <taxon>Legeriomycetaceae</taxon>
        <taxon>Smittium</taxon>
    </lineage>
</organism>
<keyword evidence="3" id="KW-1185">Reference proteome</keyword>
<feature type="compositionally biased region" description="Low complexity" evidence="1">
    <location>
        <begin position="106"/>
        <end position="124"/>
    </location>
</feature>
<accession>A0A2T9YHE4</accession>
<dbReference type="AlphaFoldDB" id="A0A2T9YHE4"/>
<evidence type="ECO:0000313" key="3">
    <source>
        <dbReference type="Proteomes" id="UP000245383"/>
    </source>
</evidence>
<feature type="region of interest" description="Disordered" evidence="1">
    <location>
        <begin position="103"/>
        <end position="124"/>
    </location>
</feature>
<reference evidence="2 3" key="1">
    <citation type="journal article" date="2018" name="MBio">
        <title>Comparative Genomics Reveals the Core Gene Toolbox for the Fungus-Insect Symbiosis.</title>
        <authorList>
            <person name="Wang Y."/>
            <person name="Stata M."/>
            <person name="Wang W."/>
            <person name="Stajich J.E."/>
            <person name="White M.M."/>
            <person name="Moncalvo J.M."/>
        </authorList>
    </citation>
    <scope>NUCLEOTIDE SEQUENCE [LARGE SCALE GENOMIC DNA]</scope>
    <source>
        <strain evidence="2 3">SWE-8-4</strain>
    </source>
</reference>
<name>A0A2T9YHE4_9FUNG</name>
<proteinExistence type="predicted"/>
<comment type="caution">
    <text evidence="2">The sequence shown here is derived from an EMBL/GenBank/DDBJ whole genome shotgun (WGS) entry which is preliminary data.</text>
</comment>
<dbReference type="EMBL" id="MBFR01000186">
    <property type="protein sequence ID" value="PVU91776.1"/>
    <property type="molecule type" value="Genomic_DNA"/>
</dbReference>
<evidence type="ECO:0000256" key="1">
    <source>
        <dbReference type="SAM" id="MobiDB-lite"/>
    </source>
</evidence>
<dbReference type="Proteomes" id="UP000245383">
    <property type="component" value="Unassembled WGS sequence"/>
</dbReference>
<protein>
    <submittedName>
        <fullName evidence="2">Uncharacterized protein</fullName>
    </submittedName>
</protein>
<evidence type="ECO:0000313" key="2">
    <source>
        <dbReference type="EMBL" id="PVU91776.1"/>
    </source>
</evidence>